<organism evidence="1 2">
    <name type="scientific">Hirsutella rhossiliensis</name>
    <dbReference type="NCBI Taxonomy" id="111463"/>
    <lineage>
        <taxon>Eukaryota</taxon>
        <taxon>Fungi</taxon>
        <taxon>Dikarya</taxon>
        <taxon>Ascomycota</taxon>
        <taxon>Pezizomycotina</taxon>
        <taxon>Sordariomycetes</taxon>
        <taxon>Hypocreomycetidae</taxon>
        <taxon>Hypocreales</taxon>
        <taxon>Ophiocordycipitaceae</taxon>
        <taxon>Hirsutella</taxon>
    </lineage>
</organism>
<gene>
    <name evidence="1" type="ORF">HRG_08924</name>
</gene>
<dbReference type="AlphaFoldDB" id="A0A9P8MQH6"/>
<proteinExistence type="predicted"/>
<evidence type="ECO:0000313" key="2">
    <source>
        <dbReference type="Proteomes" id="UP000824596"/>
    </source>
</evidence>
<protein>
    <submittedName>
        <fullName evidence="1">Uncharacterized protein</fullName>
    </submittedName>
</protein>
<dbReference type="Proteomes" id="UP000824596">
    <property type="component" value="Unassembled WGS sequence"/>
</dbReference>
<dbReference type="RefSeq" id="XP_044717416.1">
    <property type="nucleotide sequence ID" value="XM_044867395.1"/>
</dbReference>
<keyword evidence="2" id="KW-1185">Reference proteome</keyword>
<sequence length="261" mass="29255">MRNLSSDLWHYIADYLLPHYALLNIRGVLPGPRAVSINSITTAKKMWYGFTDYEGTSYVSWLSSSPRGPRSLSLASNADRAPGCLLLTAENHLGITDVRLSDFLDVESDGIKLRRLVCGDLGTIAWSVPEPRTPRFHYFTDGSSSRAPARMTFFRSNHPEATGYSFLWDCGLVHIHAHVAGEDTAFYRSLPPGSWLYMPVDHGEFISEIWQQKSLFFRERAIAFVTNNGRVFVAVKSSVGSTSRVRPTESGLLHLQQMLRG</sequence>
<name>A0A9P8MQH6_9HYPO</name>
<dbReference type="EMBL" id="JAIZPD010000011">
    <property type="protein sequence ID" value="KAH0959903.1"/>
    <property type="molecule type" value="Genomic_DNA"/>
</dbReference>
<dbReference type="OrthoDB" id="4921852at2759"/>
<accession>A0A9P8MQH6</accession>
<reference evidence="1" key="1">
    <citation type="submission" date="2021-09" db="EMBL/GenBank/DDBJ databases">
        <title>A high-quality genome of the endoparasitic fungus Hirsutella rhossiliensis with a comparison of Hirsutella genomes reveals transposable elements contributing to genome size variation.</title>
        <authorList>
            <person name="Lin R."/>
            <person name="Jiao Y."/>
            <person name="Sun X."/>
            <person name="Ling J."/>
            <person name="Xie B."/>
            <person name="Cheng X."/>
        </authorList>
    </citation>
    <scope>NUCLEOTIDE SEQUENCE</scope>
    <source>
        <strain evidence="1">HR02</strain>
    </source>
</reference>
<dbReference type="GeneID" id="68358053"/>
<evidence type="ECO:0000313" key="1">
    <source>
        <dbReference type="EMBL" id="KAH0959903.1"/>
    </source>
</evidence>
<comment type="caution">
    <text evidence="1">The sequence shown here is derived from an EMBL/GenBank/DDBJ whole genome shotgun (WGS) entry which is preliminary data.</text>
</comment>